<sequence length="96" mass="10854">MNIKTSLITTCIIAFSPAVFAQQDFSFGFVDETNSILITENRGGTSNEMRGPQFRSHSMDDKGMIEAYEDSKMDEEMMNSVDSEGYDRDTIHNKRA</sequence>
<dbReference type="AlphaFoldDB" id="A0A4Y3IRX1"/>
<keyword evidence="4" id="KW-1185">Reference proteome</keyword>
<feature type="chain" id="PRO_5021473375" evidence="2">
    <location>
        <begin position="22"/>
        <end position="96"/>
    </location>
</feature>
<keyword evidence="2" id="KW-0732">Signal</keyword>
<feature type="signal peptide" evidence="2">
    <location>
        <begin position="1"/>
        <end position="21"/>
    </location>
</feature>
<dbReference type="OrthoDB" id="5877192at2"/>
<accession>A0A4Y3IRX1</accession>
<evidence type="ECO:0000256" key="1">
    <source>
        <dbReference type="SAM" id="MobiDB-lite"/>
    </source>
</evidence>
<evidence type="ECO:0000256" key="2">
    <source>
        <dbReference type="SAM" id="SignalP"/>
    </source>
</evidence>
<dbReference type="Proteomes" id="UP000318242">
    <property type="component" value="Unassembled WGS sequence"/>
</dbReference>
<dbReference type="RefSeq" id="WP_141272554.1">
    <property type="nucleotide sequence ID" value="NZ_BJLH01000016.1"/>
</dbReference>
<reference evidence="3 4" key="1">
    <citation type="submission" date="2019-06" db="EMBL/GenBank/DDBJ databases">
        <title>Whole genome shotgun sequence of Vibrio comitans NBRC 102076.</title>
        <authorList>
            <person name="Hosoyama A."/>
            <person name="Uohara A."/>
            <person name="Ohji S."/>
            <person name="Ichikawa N."/>
        </authorList>
    </citation>
    <scope>NUCLEOTIDE SEQUENCE [LARGE SCALE GENOMIC DNA]</scope>
    <source>
        <strain evidence="3 4">NBRC 102076</strain>
    </source>
</reference>
<dbReference type="EMBL" id="BJLH01000016">
    <property type="protein sequence ID" value="GEA62076.1"/>
    <property type="molecule type" value="Genomic_DNA"/>
</dbReference>
<evidence type="ECO:0000313" key="4">
    <source>
        <dbReference type="Proteomes" id="UP000318242"/>
    </source>
</evidence>
<evidence type="ECO:0000313" key="3">
    <source>
        <dbReference type="EMBL" id="GEA62076.1"/>
    </source>
</evidence>
<protein>
    <submittedName>
        <fullName evidence="3">Uncharacterized protein</fullName>
    </submittedName>
</protein>
<gene>
    <name evidence="3" type="ORF">VCO01S_32690</name>
</gene>
<organism evidence="3 4">
    <name type="scientific">Vibrio comitans NBRC 102076</name>
    <dbReference type="NCBI Taxonomy" id="1219078"/>
    <lineage>
        <taxon>Bacteria</taxon>
        <taxon>Pseudomonadati</taxon>
        <taxon>Pseudomonadota</taxon>
        <taxon>Gammaproteobacteria</taxon>
        <taxon>Vibrionales</taxon>
        <taxon>Vibrionaceae</taxon>
        <taxon>Vibrio</taxon>
    </lineage>
</organism>
<feature type="region of interest" description="Disordered" evidence="1">
    <location>
        <begin position="41"/>
        <end position="61"/>
    </location>
</feature>
<proteinExistence type="predicted"/>
<comment type="caution">
    <text evidence="3">The sequence shown here is derived from an EMBL/GenBank/DDBJ whole genome shotgun (WGS) entry which is preliminary data.</text>
</comment>
<name>A0A4Y3IRX1_9VIBR</name>